<dbReference type="EMBL" id="FIGO01000005">
    <property type="protein sequence ID" value="CYU81382.1"/>
    <property type="molecule type" value="Genomic_DNA"/>
</dbReference>
<protein>
    <submittedName>
        <fullName evidence="1">Uncharacterized protein</fullName>
    </submittedName>
</protein>
<evidence type="ECO:0000313" key="2">
    <source>
        <dbReference type="EMBL" id="CYW27925.1"/>
    </source>
</evidence>
<dbReference type="Proteomes" id="UP000073485">
    <property type="component" value="Unassembled WGS sequence"/>
</dbReference>
<dbReference type="EMBL" id="FIIN01000022">
    <property type="protein sequence ID" value="CYW27925.1"/>
    <property type="molecule type" value="Genomic_DNA"/>
</dbReference>
<evidence type="ECO:0000313" key="1">
    <source>
        <dbReference type="EMBL" id="CYU81382.1"/>
    </source>
</evidence>
<evidence type="ECO:0000313" key="3">
    <source>
        <dbReference type="Proteomes" id="UP000071765"/>
    </source>
</evidence>
<gene>
    <name evidence="1" type="ORF">ERS132410_01130</name>
    <name evidence="2" type="ORF">ERS132452_02193</name>
</gene>
<organism evidence="1 4">
    <name type="scientific">Streptococcus suis</name>
    <dbReference type="NCBI Taxonomy" id="1307"/>
    <lineage>
        <taxon>Bacteria</taxon>
        <taxon>Bacillati</taxon>
        <taxon>Bacillota</taxon>
        <taxon>Bacilli</taxon>
        <taxon>Lactobacillales</taxon>
        <taxon>Streptococcaceae</taxon>
        <taxon>Streptococcus</taxon>
    </lineage>
</organism>
<proteinExistence type="predicted"/>
<dbReference type="Proteomes" id="UP000071765">
    <property type="component" value="Unassembled WGS sequence"/>
</dbReference>
<dbReference type="AlphaFoldDB" id="A0A0Z8ENL1"/>
<sequence length="87" mass="10759">MNKRIKKLFWEIFPENKEEREKYFDWCIHYSKIFYPVGMLLNIYATIMLFLTKLLTYSLVILLFPLTRIELKIRVNKARKQRKKNND</sequence>
<evidence type="ECO:0000313" key="4">
    <source>
        <dbReference type="Proteomes" id="UP000073485"/>
    </source>
</evidence>
<reference evidence="3 4" key="1">
    <citation type="submission" date="2016-02" db="EMBL/GenBank/DDBJ databases">
        <authorList>
            <consortium name="Pathogen Informatics"/>
        </authorList>
    </citation>
    <scope>NUCLEOTIDE SEQUENCE [LARGE SCALE GENOMIC DNA]</scope>
    <source>
        <strain evidence="1 4">LSS48</strain>
        <strain evidence="2 3">LSS90</strain>
    </source>
</reference>
<dbReference type="RefSeq" id="WP_044674854.1">
    <property type="nucleotide sequence ID" value="NZ_CEDG01000076.1"/>
</dbReference>
<accession>A0A0Z8ENL1</accession>
<name>A0A0Z8ENL1_STRSU</name>